<dbReference type="GO" id="GO:0004315">
    <property type="term" value="F:3-oxoacyl-[acyl-carrier-protein] synthase activity"/>
    <property type="evidence" value="ECO:0007669"/>
    <property type="project" value="TreeGrafter"/>
</dbReference>
<dbReference type="PANTHER" id="PTHR11712">
    <property type="entry name" value="POLYKETIDE SYNTHASE-RELATED"/>
    <property type="match status" value="1"/>
</dbReference>
<dbReference type="Pfam" id="PF02801">
    <property type="entry name" value="Ketoacyl-synt_C"/>
    <property type="match status" value="1"/>
</dbReference>
<dbReference type="PROSITE" id="PS52004">
    <property type="entry name" value="KS3_2"/>
    <property type="match status" value="1"/>
</dbReference>
<keyword evidence="7" id="KW-1185">Reference proteome</keyword>
<evidence type="ECO:0000256" key="3">
    <source>
        <dbReference type="RuleBase" id="RU003694"/>
    </source>
</evidence>
<dbReference type="CDD" id="cd00834">
    <property type="entry name" value="KAS_I_II"/>
    <property type="match status" value="1"/>
</dbReference>
<name>A0A8J4AFS0_9ACTN</name>
<comment type="similarity">
    <text evidence="1 3">Belongs to the thiolase-like superfamily. Beta-ketoacyl-ACP synthases family.</text>
</comment>
<dbReference type="RefSeq" id="WP_207126083.1">
    <property type="nucleotide sequence ID" value="NZ_BOPO01000063.1"/>
</dbReference>
<dbReference type="InterPro" id="IPR014030">
    <property type="entry name" value="Ketoacyl_synth_N"/>
</dbReference>
<organism evidence="6 7">
    <name type="scientific">Actinocatenispora comari</name>
    <dbReference type="NCBI Taxonomy" id="2807577"/>
    <lineage>
        <taxon>Bacteria</taxon>
        <taxon>Bacillati</taxon>
        <taxon>Actinomycetota</taxon>
        <taxon>Actinomycetes</taxon>
        <taxon>Micromonosporales</taxon>
        <taxon>Micromonosporaceae</taxon>
        <taxon>Actinocatenispora</taxon>
    </lineage>
</organism>
<dbReference type="PANTHER" id="PTHR11712:SF336">
    <property type="entry name" value="3-OXOACYL-[ACYL-CARRIER-PROTEIN] SYNTHASE, MITOCHONDRIAL"/>
    <property type="match status" value="1"/>
</dbReference>
<dbReference type="SUPFAM" id="SSF53901">
    <property type="entry name" value="Thiolase-like"/>
    <property type="match status" value="3"/>
</dbReference>
<dbReference type="GO" id="GO:0006633">
    <property type="term" value="P:fatty acid biosynthetic process"/>
    <property type="evidence" value="ECO:0007669"/>
    <property type="project" value="TreeGrafter"/>
</dbReference>
<evidence type="ECO:0000256" key="1">
    <source>
        <dbReference type="ARBA" id="ARBA00008467"/>
    </source>
</evidence>
<accession>A0A8J4AFS0</accession>
<reference evidence="7" key="1">
    <citation type="journal article" date="2021" name="Int. J. Syst. Evol. Microbiol.">
        <title>Actinocatenispora comari sp. nov., an endophytic actinomycete isolated from aerial parts of Comarum salesowianum.</title>
        <authorList>
            <person name="Oyunbileg N."/>
            <person name="Iizaka Y."/>
            <person name="Hamada M."/>
            <person name="Davaapurev B.O."/>
            <person name="Fukumoto A."/>
            <person name="Tsetseg B."/>
            <person name="Kato F."/>
            <person name="Tamura T."/>
            <person name="Batkhuu J."/>
            <person name="Anzai Y."/>
        </authorList>
    </citation>
    <scope>NUCLEOTIDE SEQUENCE [LARGE SCALE GENOMIC DNA]</scope>
    <source>
        <strain evidence="7">NUM-2625</strain>
    </source>
</reference>
<gene>
    <name evidence="6" type="ORF">NUM_36210</name>
</gene>
<dbReference type="Gene3D" id="3.40.47.10">
    <property type="match status" value="1"/>
</dbReference>
<dbReference type="EMBL" id="BOPO01000063">
    <property type="protein sequence ID" value="GIL28367.1"/>
    <property type="molecule type" value="Genomic_DNA"/>
</dbReference>
<evidence type="ECO:0000256" key="2">
    <source>
        <dbReference type="ARBA" id="ARBA00022679"/>
    </source>
</evidence>
<feature type="compositionally biased region" description="Low complexity" evidence="4">
    <location>
        <begin position="125"/>
        <end position="138"/>
    </location>
</feature>
<dbReference type="Pfam" id="PF00109">
    <property type="entry name" value="ketoacyl-synt"/>
    <property type="match status" value="2"/>
</dbReference>
<dbReference type="SMART" id="SM00825">
    <property type="entry name" value="PKS_KS"/>
    <property type="match status" value="1"/>
</dbReference>
<dbReference type="AlphaFoldDB" id="A0A8J4AFS0"/>
<evidence type="ECO:0000313" key="7">
    <source>
        <dbReference type="Proteomes" id="UP000614996"/>
    </source>
</evidence>
<dbReference type="InterPro" id="IPR014031">
    <property type="entry name" value="Ketoacyl_synth_C"/>
</dbReference>
<evidence type="ECO:0000259" key="5">
    <source>
        <dbReference type="PROSITE" id="PS52004"/>
    </source>
</evidence>
<evidence type="ECO:0000256" key="4">
    <source>
        <dbReference type="SAM" id="MobiDB-lite"/>
    </source>
</evidence>
<dbReference type="InterPro" id="IPR000794">
    <property type="entry name" value="Beta-ketoacyl_synthase"/>
</dbReference>
<evidence type="ECO:0000313" key="6">
    <source>
        <dbReference type="EMBL" id="GIL28367.1"/>
    </source>
</evidence>
<feature type="region of interest" description="Disordered" evidence="4">
    <location>
        <begin position="125"/>
        <end position="159"/>
    </location>
</feature>
<dbReference type="InterPro" id="IPR016039">
    <property type="entry name" value="Thiolase-like"/>
</dbReference>
<keyword evidence="2 3" id="KW-0808">Transferase</keyword>
<feature type="domain" description="Ketosynthase family 3 (KS3)" evidence="5">
    <location>
        <begin position="11"/>
        <end position="477"/>
    </location>
</feature>
<dbReference type="InterPro" id="IPR020841">
    <property type="entry name" value="PKS_Beta-ketoAc_synthase_dom"/>
</dbReference>
<protein>
    <recommendedName>
        <fullName evidence="5">Ketosynthase family 3 (KS3) domain-containing protein</fullName>
    </recommendedName>
</protein>
<proteinExistence type="inferred from homology"/>
<dbReference type="Proteomes" id="UP000614996">
    <property type="component" value="Unassembled WGS sequence"/>
</dbReference>
<comment type="caution">
    <text evidence="6">The sequence shown here is derived from an EMBL/GenBank/DDBJ whole genome shotgun (WGS) entry which is preliminary data.</text>
</comment>
<sequence>MTAAGSAAGASRGVVVTGFGAVTPVGNDRESTWRALLAGRSGVGPITAFDPAGAPVRIAAEVRDFDPAEVLTGKRLRRSARFTQFAVAAAREAVADAGLRIGTPVPAGGPEPAYPVARDAAAAGPAGAAGAAGPAAPAGPGPSGGAVPAAGPGGPDPGAGAVPAERVGVIVNAAVAGFDTIEGATRQLLAGDQRHISPYFVASSLTNMPACEVAIDLGVHGPVTASALACASGLYAFVEARRLIAAGEADVVICGGTDAAITPVMFAGLERMGALSKRNDDPAAASRPFDAERDGFVFGEGAVLAVVESAEHAARRGATPYATLAGGALTADAFHVSAPDPTAAQATAAITGVLRNADVKPDEVDYVCAHGTGTRANDRTETMALRAAFGSAADRLAVSSPKSMVGHLIGAAGALGALVCALAIRDGRVPPTINLDTPDPECDLDYVPHVARTVPVSAAIADAFGFGGQNCVAVFTRPE</sequence>